<feature type="transmembrane region" description="Helical" evidence="9">
    <location>
        <begin position="6"/>
        <end position="29"/>
    </location>
</feature>
<accession>A0ABP6Y869</accession>
<feature type="transmembrane region" description="Helical" evidence="9">
    <location>
        <begin position="305"/>
        <end position="324"/>
    </location>
</feature>
<sequence>MLNAGDTAWVLASAALVMLMTPGLAFFYGGMVRAKSVLNMLMMNFVALAVVGVLWVLFGFSMSFGNDAFGGLVGNFDFAGLSDTFGKFVGYAADGPPQVPWPGPDALPLLAFCMFQLMFAIITPALISGAIADRAKFWGWTLFVVVWVVIVYFPVAHWVFSFDGFTGPDAAGGWIANQLKALDFAGGTAVHINAGAAGLALAIVLGRRKGWPKDTGRPHNVPFVLLGASLLWFGWYGFNAGSSLGANDLAAVAFTNTTVATGAAVLGWLIVEQLKFGKPTTLGAASGAVAGLVAITPACGFVSPLGSIAIGVLAGVLCALAVSLKFRFGFDDSLDVVGVHLVGGLVGTILIGLFATTSVNSDGADGLFYGGGFKQLGIQVVAALAVLGYSFVLSLIIGFAIKKAGGFRVSAEHEVSGIDEAQHAESAYDFTGMGGLGQHSTFAAKPATATKLEETKA</sequence>
<dbReference type="RefSeq" id="WP_344867805.1">
    <property type="nucleotide sequence ID" value="NZ_BAAAZN010000022.1"/>
</dbReference>
<dbReference type="EMBL" id="BAAAZN010000022">
    <property type="protein sequence ID" value="GAA3577587.1"/>
    <property type="molecule type" value="Genomic_DNA"/>
</dbReference>
<evidence type="ECO:0000313" key="11">
    <source>
        <dbReference type="EMBL" id="GAA3577587.1"/>
    </source>
</evidence>
<dbReference type="InterPro" id="IPR001905">
    <property type="entry name" value="Ammonium_transpt"/>
</dbReference>
<dbReference type="PROSITE" id="PS01219">
    <property type="entry name" value="AMMONIUM_TRANSP"/>
    <property type="match status" value="1"/>
</dbReference>
<evidence type="ECO:0000256" key="8">
    <source>
        <dbReference type="ARBA" id="ARBA00050025"/>
    </source>
</evidence>
<feature type="transmembrane region" description="Helical" evidence="9">
    <location>
        <begin position="282"/>
        <end position="299"/>
    </location>
</feature>
<keyword evidence="6 9" id="KW-0472">Membrane</keyword>
<dbReference type="PANTHER" id="PTHR43029">
    <property type="entry name" value="AMMONIUM TRANSPORTER MEP2"/>
    <property type="match status" value="1"/>
</dbReference>
<evidence type="ECO:0000256" key="4">
    <source>
        <dbReference type="ARBA" id="ARBA00022692"/>
    </source>
</evidence>
<dbReference type="InterPro" id="IPR024041">
    <property type="entry name" value="NH4_transpt_AmtB-like_dom"/>
</dbReference>
<comment type="caution">
    <text evidence="11">The sequence shown here is derived from an EMBL/GenBank/DDBJ whole genome shotgun (WGS) entry which is preliminary data.</text>
</comment>
<feature type="transmembrane region" description="Helical" evidence="9">
    <location>
        <begin position="106"/>
        <end position="127"/>
    </location>
</feature>
<comment type="subcellular location">
    <subcellularLocation>
        <location evidence="9">Cell membrane</location>
        <topology evidence="9">Multi-pass membrane protein</topology>
    </subcellularLocation>
    <subcellularLocation>
        <location evidence="1">Membrane</location>
        <topology evidence="1">Multi-pass membrane protein</topology>
    </subcellularLocation>
</comment>
<feature type="transmembrane region" description="Helical" evidence="9">
    <location>
        <begin position="250"/>
        <end position="270"/>
    </location>
</feature>
<keyword evidence="5 9" id="KW-1133">Transmembrane helix</keyword>
<protein>
    <recommendedName>
        <fullName evidence="8 9">Ammonium transporter</fullName>
    </recommendedName>
</protein>
<evidence type="ECO:0000256" key="7">
    <source>
        <dbReference type="ARBA" id="ARBA00023177"/>
    </source>
</evidence>
<reference evidence="12" key="1">
    <citation type="journal article" date="2019" name="Int. J. Syst. Evol. Microbiol.">
        <title>The Global Catalogue of Microorganisms (GCM) 10K type strain sequencing project: providing services to taxonomists for standard genome sequencing and annotation.</title>
        <authorList>
            <consortium name="The Broad Institute Genomics Platform"/>
            <consortium name="The Broad Institute Genome Sequencing Center for Infectious Disease"/>
            <person name="Wu L."/>
            <person name="Ma J."/>
        </authorList>
    </citation>
    <scope>NUCLEOTIDE SEQUENCE [LARGE SCALE GENOMIC DNA]</scope>
    <source>
        <strain evidence="12">JCM 16898</strain>
    </source>
</reference>
<evidence type="ECO:0000313" key="12">
    <source>
        <dbReference type="Proteomes" id="UP001500689"/>
    </source>
</evidence>
<dbReference type="Pfam" id="PF00909">
    <property type="entry name" value="Ammonium_transp"/>
    <property type="match status" value="1"/>
</dbReference>
<dbReference type="InterPro" id="IPR029020">
    <property type="entry name" value="Ammonium/urea_transptr"/>
</dbReference>
<evidence type="ECO:0000256" key="9">
    <source>
        <dbReference type="RuleBase" id="RU362002"/>
    </source>
</evidence>
<evidence type="ECO:0000256" key="3">
    <source>
        <dbReference type="ARBA" id="ARBA00022448"/>
    </source>
</evidence>
<dbReference type="SUPFAM" id="SSF111352">
    <property type="entry name" value="Ammonium transporter"/>
    <property type="match status" value="1"/>
</dbReference>
<dbReference type="InterPro" id="IPR018047">
    <property type="entry name" value="Ammonium_transpt_CS"/>
</dbReference>
<evidence type="ECO:0000256" key="1">
    <source>
        <dbReference type="ARBA" id="ARBA00004141"/>
    </source>
</evidence>
<dbReference type="PANTHER" id="PTHR43029:SF10">
    <property type="entry name" value="AMMONIUM TRANSPORTER MEP2"/>
    <property type="match status" value="1"/>
</dbReference>
<feature type="transmembrane region" description="Helical" evidence="9">
    <location>
        <begin position="41"/>
        <end position="64"/>
    </location>
</feature>
<feature type="domain" description="Ammonium transporter AmtB-like" evidence="10">
    <location>
        <begin position="8"/>
        <end position="428"/>
    </location>
</feature>
<name>A0ABP6Y869_9PSEU</name>
<evidence type="ECO:0000259" key="10">
    <source>
        <dbReference type="Pfam" id="PF00909"/>
    </source>
</evidence>
<gene>
    <name evidence="11" type="ORF">GCM10022222_72850</name>
</gene>
<dbReference type="Gene3D" id="1.10.3430.10">
    <property type="entry name" value="Ammonium transporter AmtB like domains"/>
    <property type="match status" value="1"/>
</dbReference>
<feature type="transmembrane region" description="Helical" evidence="9">
    <location>
        <begin position="218"/>
        <end position="238"/>
    </location>
</feature>
<organism evidence="11 12">
    <name type="scientific">Amycolatopsis ultiminotia</name>
    <dbReference type="NCBI Taxonomy" id="543629"/>
    <lineage>
        <taxon>Bacteria</taxon>
        <taxon>Bacillati</taxon>
        <taxon>Actinomycetota</taxon>
        <taxon>Actinomycetes</taxon>
        <taxon>Pseudonocardiales</taxon>
        <taxon>Pseudonocardiaceae</taxon>
        <taxon>Amycolatopsis</taxon>
    </lineage>
</organism>
<dbReference type="Proteomes" id="UP001500689">
    <property type="component" value="Unassembled WGS sequence"/>
</dbReference>
<keyword evidence="3 9" id="KW-0813">Transport</keyword>
<comment type="similarity">
    <text evidence="2 9">Belongs to the ammonia transporter channel (TC 1.A.11.2) family.</text>
</comment>
<feature type="transmembrane region" description="Helical" evidence="9">
    <location>
        <begin position="336"/>
        <end position="356"/>
    </location>
</feature>
<evidence type="ECO:0000256" key="2">
    <source>
        <dbReference type="ARBA" id="ARBA00005887"/>
    </source>
</evidence>
<proteinExistence type="inferred from homology"/>
<feature type="transmembrane region" description="Helical" evidence="9">
    <location>
        <begin position="184"/>
        <end position="206"/>
    </location>
</feature>
<keyword evidence="4 9" id="KW-0812">Transmembrane</keyword>
<evidence type="ECO:0000256" key="5">
    <source>
        <dbReference type="ARBA" id="ARBA00022989"/>
    </source>
</evidence>
<evidence type="ECO:0000256" key="6">
    <source>
        <dbReference type="ARBA" id="ARBA00023136"/>
    </source>
</evidence>
<keyword evidence="7 9" id="KW-0924">Ammonia transport</keyword>
<feature type="transmembrane region" description="Helical" evidence="9">
    <location>
        <begin position="139"/>
        <end position="160"/>
    </location>
</feature>
<keyword evidence="12" id="KW-1185">Reference proteome</keyword>
<feature type="transmembrane region" description="Helical" evidence="9">
    <location>
        <begin position="376"/>
        <end position="401"/>
    </location>
</feature>
<dbReference type="NCBIfam" id="TIGR00836">
    <property type="entry name" value="amt"/>
    <property type="match status" value="1"/>
</dbReference>